<keyword evidence="1" id="KW-0175">Coiled coil</keyword>
<evidence type="ECO:0000313" key="4">
    <source>
        <dbReference type="Proteomes" id="UP000267096"/>
    </source>
</evidence>
<evidence type="ECO:0000313" key="3">
    <source>
        <dbReference type="EMBL" id="VDK17712.1"/>
    </source>
</evidence>
<proteinExistence type="predicted"/>
<organism evidence="5">
    <name type="scientific">Anisakis simplex</name>
    <name type="common">Herring worm</name>
    <dbReference type="NCBI Taxonomy" id="6269"/>
    <lineage>
        <taxon>Eukaryota</taxon>
        <taxon>Metazoa</taxon>
        <taxon>Ecdysozoa</taxon>
        <taxon>Nematoda</taxon>
        <taxon>Chromadorea</taxon>
        <taxon>Rhabditida</taxon>
        <taxon>Spirurina</taxon>
        <taxon>Ascaridomorpha</taxon>
        <taxon>Ascaridoidea</taxon>
        <taxon>Anisakidae</taxon>
        <taxon>Anisakis</taxon>
        <taxon>Anisakis simplex complex</taxon>
    </lineage>
</organism>
<gene>
    <name evidence="3" type="ORF">ASIM_LOCUS440</name>
</gene>
<dbReference type="PANTHER" id="PTHR33488">
    <property type="entry name" value="ZGC:162509"/>
    <property type="match status" value="1"/>
</dbReference>
<feature type="signal peptide" evidence="2">
    <location>
        <begin position="1"/>
        <end position="20"/>
    </location>
</feature>
<name>A0A0M3IZ57_ANISI</name>
<dbReference type="WBParaSite" id="ASIM_0000053801-mRNA-1">
    <property type="protein sequence ID" value="ASIM_0000053801-mRNA-1"/>
    <property type="gene ID" value="ASIM_0000053801"/>
</dbReference>
<sequence length="658" mass="75195">MNVILYITVAACTLVACGFADGGELQLAGNNTAVCSHEIQQQIANMSMEEKSRELQKLQAQNTSALQMMNTLSGYARWDEFLCDLPIMVTNLSQLMLFSNERDFTLYKDNVTYHYIQRPESFRASLVQKNARNQHLLNLQLNRIKKFAVQNRQVCEDSISKINDTINLIHELQIATVSAQSDQKDRLKLLTLEREAFERKLNASSRKLQLVNEELTRQRDNVKQRQKEYEKAQRNAEPNVGLILLSAVVDIVEFIPRLILGTMGHGGSSGGGQQGQMPPINQPAPLNMTFYRELGDLQEAKNITKELGEILNQTMINKQTQDTIELFIADVMTFQNCSLKNSLLSFLEKVRMAYKAVGGVSEEDRFKMLQKLFEISNEVTSKLSKFLSGMSNGQTIVLNHRLETMFENSDDTYGQIMGPRLEQLAGSTRILIIAQEQYERSYERMLQVMDEKNKYFGEVQTINIEAIDFKSILKVMKHGIEVLGHHIEQWKNLLEFFKVIENLTKLASEETRLFIEGTYQGIEDGALMSVYGNDDIYMDILYQHSYTTIDIARALNEMTTTYVHVSRKYVFPHLNGVTELLALEDPKEINAAFKKVAVDAQLAMAEIRKELKEDYIKQQQRMKVQIDRISCFMNVLKDDPSIEKAVKENGYDVGINGF</sequence>
<accession>A0A0M3IZ57</accession>
<feature type="coiled-coil region" evidence="1">
    <location>
        <begin position="187"/>
        <end position="235"/>
    </location>
</feature>
<reference evidence="3 4" key="2">
    <citation type="submission" date="2018-11" db="EMBL/GenBank/DDBJ databases">
        <authorList>
            <consortium name="Pathogen Informatics"/>
        </authorList>
    </citation>
    <scope>NUCLEOTIDE SEQUENCE [LARGE SCALE GENOMIC DNA]</scope>
</reference>
<dbReference type="Proteomes" id="UP000267096">
    <property type="component" value="Unassembled WGS sequence"/>
</dbReference>
<reference evidence="5" key="1">
    <citation type="submission" date="2017-02" db="UniProtKB">
        <authorList>
            <consortium name="WormBaseParasite"/>
        </authorList>
    </citation>
    <scope>IDENTIFICATION</scope>
</reference>
<protein>
    <submittedName>
        <fullName evidence="5">Secreted protein</fullName>
    </submittedName>
</protein>
<evidence type="ECO:0000256" key="1">
    <source>
        <dbReference type="SAM" id="Coils"/>
    </source>
</evidence>
<feature type="coiled-coil region" evidence="1">
    <location>
        <begin position="41"/>
        <end position="68"/>
    </location>
</feature>
<keyword evidence="2" id="KW-0732">Signal</keyword>
<evidence type="ECO:0000313" key="5">
    <source>
        <dbReference type="WBParaSite" id="ASIM_0000053801-mRNA-1"/>
    </source>
</evidence>
<evidence type="ECO:0000256" key="2">
    <source>
        <dbReference type="SAM" id="SignalP"/>
    </source>
</evidence>
<dbReference type="PANTHER" id="PTHR33488:SF2">
    <property type="entry name" value="EARLY ENDOSOME ANTIGEN 1-LIKE"/>
    <property type="match status" value="1"/>
</dbReference>
<feature type="chain" id="PRO_5043120757" evidence="2">
    <location>
        <begin position="21"/>
        <end position="658"/>
    </location>
</feature>
<dbReference type="OrthoDB" id="5406275at2759"/>
<dbReference type="EMBL" id="UYRR01000271">
    <property type="protein sequence ID" value="VDK17712.1"/>
    <property type="molecule type" value="Genomic_DNA"/>
</dbReference>
<keyword evidence="4" id="KW-1185">Reference proteome</keyword>
<dbReference type="AlphaFoldDB" id="A0A0M3IZ57"/>